<reference evidence="3" key="1">
    <citation type="submission" date="2017-02" db="UniProtKB">
        <authorList>
            <consortium name="WormBaseParasite"/>
        </authorList>
    </citation>
    <scope>IDENTIFICATION</scope>
</reference>
<reference evidence="1 2" key="2">
    <citation type="submission" date="2018-11" db="EMBL/GenBank/DDBJ databases">
        <authorList>
            <consortium name="Pathogen Informatics"/>
        </authorList>
    </citation>
    <scope>NUCLEOTIDE SEQUENCE [LARGE SCALE GENOMIC DNA]</scope>
</reference>
<gene>
    <name evidence="1" type="ORF">BTMF_LOCUS3079</name>
</gene>
<organism evidence="3">
    <name type="scientific">Brugia timori</name>
    <dbReference type="NCBI Taxonomy" id="42155"/>
    <lineage>
        <taxon>Eukaryota</taxon>
        <taxon>Metazoa</taxon>
        <taxon>Ecdysozoa</taxon>
        <taxon>Nematoda</taxon>
        <taxon>Chromadorea</taxon>
        <taxon>Rhabditida</taxon>
        <taxon>Spirurina</taxon>
        <taxon>Spiruromorpha</taxon>
        <taxon>Filarioidea</taxon>
        <taxon>Onchocercidae</taxon>
        <taxon>Brugia</taxon>
    </lineage>
</organism>
<dbReference type="AlphaFoldDB" id="A0A0R3QBP8"/>
<dbReference type="EMBL" id="UZAG01002704">
    <property type="protein sequence ID" value="VDO13972.1"/>
    <property type="molecule type" value="Genomic_DNA"/>
</dbReference>
<protein>
    <submittedName>
        <fullName evidence="3">Mobile element protein</fullName>
    </submittedName>
</protein>
<evidence type="ECO:0000313" key="2">
    <source>
        <dbReference type="Proteomes" id="UP000280834"/>
    </source>
</evidence>
<keyword evidence="2" id="KW-1185">Reference proteome</keyword>
<evidence type="ECO:0000313" key="1">
    <source>
        <dbReference type="EMBL" id="VDO13972.1"/>
    </source>
</evidence>
<proteinExistence type="predicted"/>
<name>A0A0R3QBP8_9BILA</name>
<evidence type="ECO:0000313" key="3">
    <source>
        <dbReference type="WBParaSite" id="BTMF_0000377601-mRNA-1"/>
    </source>
</evidence>
<accession>A0A0R3QBP8</accession>
<dbReference type="WBParaSite" id="BTMF_0000377601-mRNA-1">
    <property type="protein sequence ID" value="BTMF_0000377601-mRNA-1"/>
    <property type="gene ID" value="BTMF_0000377601"/>
</dbReference>
<dbReference type="Proteomes" id="UP000280834">
    <property type="component" value="Unassembled WGS sequence"/>
</dbReference>
<sequence>MQALSKLLMQNGLNMFNSHHHQRNKKKGNRPKWFMVKKVFQT</sequence>